<comment type="similarity">
    <text evidence="1">Belongs to the bacterial solute-binding protein 5 family.</text>
</comment>
<feature type="chain" id="PRO_5043802035" evidence="4">
    <location>
        <begin position="35"/>
        <end position="536"/>
    </location>
</feature>
<evidence type="ECO:0000256" key="4">
    <source>
        <dbReference type="SAM" id="SignalP"/>
    </source>
</evidence>
<dbReference type="Pfam" id="PF00496">
    <property type="entry name" value="SBP_bac_5"/>
    <property type="match status" value="1"/>
</dbReference>
<protein>
    <submittedName>
        <fullName evidence="6">ABC transporter substrate-binding protein</fullName>
    </submittedName>
</protein>
<gene>
    <name evidence="6" type="ORF">V4F39_10895</name>
</gene>
<feature type="domain" description="Solute-binding protein family 5" evidence="5">
    <location>
        <begin position="78"/>
        <end position="451"/>
    </location>
</feature>
<dbReference type="EMBL" id="JAZIBG010000024">
    <property type="protein sequence ID" value="MEF7614416.1"/>
    <property type="molecule type" value="Genomic_DNA"/>
</dbReference>
<dbReference type="PANTHER" id="PTHR30290">
    <property type="entry name" value="PERIPLASMIC BINDING COMPONENT OF ABC TRANSPORTER"/>
    <property type="match status" value="1"/>
</dbReference>
<dbReference type="Gene3D" id="3.40.190.10">
    <property type="entry name" value="Periplasmic binding protein-like II"/>
    <property type="match status" value="1"/>
</dbReference>
<dbReference type="InterPro" id="IPR030678">
    <property type="entry name" value="Peptide/Ni-bd"/>
</dbReference>
<dbReference type="AlphaFoldDB" id="A0AAW9Q621"/>
<feature type="signal peptide" evidence="4">
    <location>
        <begin position="1"/>
        <end position="34"/>
    </location>
</feature>
<comment type="caution">
    <text evidence="6">The sequence shown here is derived from an EMBL/GenBank/DDBJ whole genome shotgun (WGS) entry which is preliminary data.</text>
</comment>
<dbReference type="InterPro" id="IPR039424">
    <property type="entry name" value="SBP_5"/>
</dbReference>
<dbReference type="PANTHER" id="PTHR30290:SF9">
    <property type="entry name" value="OLIGOPEPTIDE-BINDING PROTEIN APPA"/>
    <property type="match status" value="1"/>
</dbReference>
<dbReference type="GO" id="GO:0030288">
    <property type="term" value="C:outer membrane-bounded periplasmic space"/>
    <property type="evidence" value="ECO:0007669"/>
    <property type="project" value="UniProtKB-ARBA"/>
</dbReference>
<dbReference type="RefSeq" id="WP_332289394.1">
    <property type="nucleotide sequence ID" value="NZ_JAZIBG010000024.1"/>
</dbReference>
<dbReference type="Gene3D" id="3.10.105.10">
    <property type="entry name" value="Dipeptide-binding Protein, Domain 3"/>
    <property type="match status" value="1"/>
</dbReference>
<dbReference type="Proteomes" id="UP001336250">
    <property type="component" value="Unassembled WGS sequence"/>
</dbReference>
<reference evidence="6 7" key="1">
    <citation type="submission" date="2024-02" db="EMBL/GenBank/DDBJ databases">
        <title>Genome sequence of Aquincola sp. MAHUQ-54.</title>
        <authorList>
            <person name="Huq M.A."/>
        </authorList>
    </citation>
    <scope>NUCLEOTIDE SEQUENCE [LARGE SCALE GENOMIC DNA]</scope>
    <source>
        <strain evidence="6 7">MAHUQ-54</strain>
    </source>
</reference>
<evidence type="ECO:0000313" key="6">
    <source>
        <dbReference type="EMBL" id="MEF7614416.1"/>
    </source>
</evidence>
<dbReference type="SUPFAM" id="SSF53850">
    <property type="entry name" value="Periplasmic binding protein-like II"/>
    <property type="match status" value="1"/>
</dbReference>
<sequence>MDTCLPQTVSALAPRCAAALLAAAIACLPAPVQTQTLRWAARADAESMDPHTLAETQTMGMAMLVHDALVERDRQLAIVPALAVRWQALTPTRWRFELRRGVRFHDGTPLTADDVVFSVLRAQQPTSQLSFYAQPLGTPVKLDDHTVELRQAQVNPLLLQHLAQVAIMSRSWTEAHRAGRVPDYQAREEAHTTRHAMGTGRFVLKERQPGLRTVYERHPDWWGQAAGNVQRIVFTPVANDATRTAALVAGDVDFVNDLPVQDAERVRGTPGLQVVEAPENRLILLGFNQGDVGPQPGAAAAANPFRDRRVREAFALAIDTEVLRTTVMRGMAAPTRCMAVAAPGCMAPALEAPRRADPGRARQLMAEAGYAHGFALAMDCPNDRYLRDQALCLALVGMLSRIGVQLRIDARPKSTWLPRIQSGRSSAFLFGWAGAFADAQPLLDPVVHSAGTVPGKGGSNFARVSDPVVDDLIDAAGAEADPARRATLIGAAQQRIADEALYLPLHRQTLLWAARDGLAFTTTPNGVVRPDWMHLR</sequence>
<organism evidence="6 7">
    <name type="scientific">Aquincola agrisoli</name>
    <dbReference type="NCBI Taxonomy" id="3119538"/>
    <lineage>
        <taxon>Bacteria</taxon>
        <taxon>Pseudomonadati</taxon>
        <taxon>Pseudomonadota</taxon>
        <taxon>Betaproteobacteria</taxon>
        <taxon>Burkholderiales</taxon>
        <taxon>Sphaerotilaceae</taxon>
        <taxon>Aquincola</taxon>
    </lineage>
</organism>
<dbReference type="InterPro" id="IPR000914">
    <property type="entry name" value="SBP_5_dom"/>
</dbReference>
<dbReference type="CDD" id="cd08498">
    <property type="entry name" value="PBP2_NikA_DppA_OppA_like_2"/>
    <property type="match status" value="1"/>
</dbReference>
<evidence type="ECO:0000256" key="1">
    <source>
        <dbReference type="ARBA" id="ARBA00005695"/>
    </source>
</evidence>
<keyword evidence="7" id="KW-1185">Reference proteome</keyword>
<keyword evidence="2" id="KW-0813">Transport</keyword>
<dbReference type="PIRSF" id="PIRSF002741">
    <property type="entry name" value="MppA"/>
    <property type="match status" value="1"/>
</dbReference>
<dbReference type="GO" id="GO:1904680">
    <property type="term" value="F:peptide transmembrane transporter activity"/>
    <property type="evidence" value="ECO:0007669"/>
    <property type="project" value="TreeGrafter"/>
</dbReference>
<evidence type="ECO:0000259" key="5">
    <source>
        <dbReference type="Pfam" id="PF00496"/>
    </source>
</evidence>
<dbReference type="GO" id="GO:0015833">
    <property type="term" value="P:peptide transport"/>
    <property type="evidence" value="ECO:0007669"/>
    <property type="project" value="TreeGrafter"/>
</dbReference>
<accession>A0AAW9Q621</accession>
<keyword evidence="3 4" id="KW-0732">Signal</keyword>
<proteinExistence type="inferred from homology"/>
<dbReference type="GO" id="GO:0043190">
    <property type="term" value="C:ATP-binding cassette (ABC) transporter complex"/>
    <property type="evidence" value="ECO:0007669"/>
    <property type="project" value="InterPro"/>
</dbReference>
<evidence type="ECO:0000313" key="7">
    <source>
        <dbReference type="Proteomes" id="UP001336250"/>
    </source>
</evidence>
<name>A0AAW9Q621_9BURK</name>
<evidence type="ECO:0000256" key="2">
    <source>
        <dbReference type="ARBA" id="ARBA00022448"/>
    </source>
</evidence>
<evidence type="ECO:0000256" key="3">
    <source>
        <dbReference type="ARBA" id="ARBA00022729"/>
    </source>
</evidence>